<dbReference type="SMART" id="SM00360">
    <property type="entry name" value="RRM"/>
    <property type="match status" value="2"/>
</dbReference>
<dbReference type="PROSITE" id="PS50102">
    <property type="entry name" value="RRM"/>
    <property type="match status" value="2"/>
</dbReference>
<feature type="compositionally biased region" description="Gly residues" evidence="10">
    <location>
        <begin position="76"/>
        <end position="86"/>
    </location>
</feature>
<dbReference type="OrthoDB" id="1099063at2759"/>
<feature type="compositionally biased region" description="Basic residues" evidence="10">
    <location>
        <begin position="243"/>
        <end position="259"/>
    </location>
</feature>
<dbReference type="Pfam" id="PF00076">
    <property type="entry name" value="RRM_1"/>
    <property type="match status" value="2"/>
</dbReference>
<evidence type="ECO:0000256" key="6">
    <source>
        <dbReference type="ARBA" id="ARBA00022884"/>
    </source>
</evidence>
<name>A0A8S1EWH8_9PELO</name>
<dbReference type="PANTHER" id="PTHR48038:SF3">
    <property type="entry name" value="SPLICING FACTOR, ARGININE_SERINE-RICH 1-RELATED"/>
    <property type="match status" value="1"/>
</dbReference>
<protein>
    <recommendedName>
        <fullName evidence="11">RRM domain-containing protein</fullName>
    </recommendedName>
</protein>
<evidence type="ECO:0000259" key="11">
    <source>
        <dbReference type="PROSITE" id="PS50102"/>
    </source>
</evidence>
<feature type="compositionally biased region" description="Basic residues" evidence="10">
    <location>
        <begin position="204"/>
        <end position="226"/>
    </location>
</feature>
<comment type="subcellular location">
    <subcellularLocation>
        <location evidence="1">Nucleus</location>
    </subcellularLocation>
</comment>
<dbReference type="Gene3D" id="3.30.70.330">
    <property type="match status" value="2"/>
</dbReference>
<dbReference type="GO" id="GO:0003723">
    <property type="term" value="F:RNA binding"/>
    <property type="evidence" value="ECO:0007669"/>
    <property type="project" value="UniProtKB-UniRule"/>
</dbReference>
<organism evidence="12 13">
    <name type="scientific">Caenorhabditis bovis</name>
    <dbReference type="NCBI Taxonomy" id="2654633"/>
    <lineage>
        <taxon>Eukaryota</taxon>
        <taxon>Metazoa</taxon>
        <taxon>Ecdysozoa</taxon>
        <taxon>Nematoda</taxon>
        <taxon>Chromadorea</taxon>
        <taxon>Rhabditida</taxon>
        <taxon>Rhabditina</taxon>
        <taxon>Rhabditomorpha</taxon>
        <taxon>Rhabditoidea</taxon>
        <taxon>Rhabditidae</taxon>
        <taxon>Peloderinae</taxon>
        <taxon>Caenorhabditis</taxon>
    </lineage>
</organism>
<evidence type="ECO:0000256" key="3">
    <source>
        <dbReference type="ARBA" id="ARBA00022553"/>
    </source>
</evidence>
<evidence type="ECO:0000256" key="1">
    <source>
        <dbReference type="ARBA" id="ARBA00004123"/>
    </source>
</evidence>
<reference evidence="12 13" key="1">
    <citation type="submission" date="2020-04" db="EMBL/GenBank/DDBJ databases">
        <authorList>
            <person name="Laetsch R D."/>
            <person name="Stevens L."/>
            <person name="Kumar S."/>
            <person name="Blaxter L. M."/>
        </authorList>
    </citation>
    <scope>NUCLEOTIDE SEQUENCE [LARGE SCALE GENOMIC DNA]</scope>
</reference>
<keyword evidence="8" id="KW-0539">Nucleus</keyword>
<evidence type="ECO:0000256" key="7">
    <source>
        <dbReference type="ARBA" id="ARBA00023187"/>
    </source>
</evidence>
<keyword evidence="3" id="KW-0597">Phosphoprotein</keyword>
<keyword evidence="6 9" id="KW-0694">RNA-binding</keyword>
<dbReference type="GO" id="GO:0008380">
    <property type="term" value="P:RNA splicing"/>
    <property type="evidence" value="ECO:0007669"/>
    <property type="project" value="UniProtKB-KW"/>
</dbReference>
<dbReference type="SUPFAM" id="SSF54928">
    <property type="entry name" value="RNA-binding domain, RBD"/>
    <property type="match status" value="1"/>
</dbReference>
<comment type="similarity">
    <text evidence="2">Belongs to the splicing factor SR family.</text>
</comment>
<evidence type="ECO:0000256" key="4">
    <source>
        <dbReference type="ARBA" id="ARBA00022664"/>
    </source>
</evidence>
<dbReference type="AlphaFoldDB" id="A0A8S1EWH8"/>
<keyword evidence="13" id="KW-1185">Reference proteome</keyword>
<dbReference type="GO" id="GO:0005634">
    <property type="term" value="C:nucleus"/>
    <property type="evidence" value="ECO:0007669"/>
    <property type="project" value="UniProtKB-SubCell"/>
</dbReference>
<feature type="domain" description="RRM" evidence="11">
    <location>
        <begin position="107"/>
        <end position="181"/>
    </location>
</feature>
<comment type="caution">
    <text evidence="12">The sequence shown here is derived from an EMBL/GenBank/DDBJ whole genome shotgun (WGS) entry which is preliminary data.</text>
</comment>
<dbReference type="InterPro" id="IPR012677">
    <property type="entry name" value="Nucleotide-bd_a/b_plait_sf"/>
</dbReference>
<feature type="domain" description="RRM" evidence="11">
    <location>
        <begin position="3"/>
        <end position="73"/>
    </location>
</feature>
<dbReference type="EMBL" id="CADEPM010000004">
    <property type="protein sequence ID" value="CAB3404561.1"/>
    <property type="molecule type" value="Genomic_DNA"/>
</dbReference>
<dbReference type="InterPro" id="IPR000504">
    <property type="entry name" value="RRM_dom"/>
</dbReference>
<dbReference type="PANTHER" id="PTHR48038">
    <property type="entry name" value="RIBONUCLEOPROTEIN RB97D"/>
    <property type="match status" value="1"/>
</dbReference>
<feature type="compositionally biased region" description="Basic and acidic residues" evidence="10">
    <location>
        <begin position="180"/>
        <end position="190"/>
    </location>
</feature>
<dbReference type="InterPro" id="IPR035979">
    <property type="entry name" value="RBD_domain_sf"/>
</dbReference>
<keyword evidence="7" id="KW-0508">mRNA splicing</keyword>
<feature type="compositionally biased region" description="Basic and acidic residues" evidence="10">
    <location>
        <begin position="87"/>
        <end position="99"/>
    </location>
</feature>
<evidence type="ECO:0000313" key="12">
    <source>
        <dbReference type="EMBL" id="CAB3404561.1"/>
    </source>
</evidence>
<evidence type="ECO:0000256" key="8">
    <source>
        <dbReference type="ARBA" id="ARBA00023242"/>
    </source>
</evidence>
<accession>A0A8S1EWH8</accession>
<dbReference type="CDD" id="cd12337">
    <property type="entry name" value="RRM1_SRSF4_like"/>
    <property type="match status" value="1"/>
</dbReference>
<dbReference type="Proteomes" id="UP000494206">
    <property type="component" value="Unassembled WGS sequence"/>
</dbReference>
<evidence type="ECO:0000256" key="2">
    <source>
        <dbReference type="ARBA" id="ARBA00010269"/>
    </source>
</evidence>
<sequence length="282" mass="32320">MTTRIYIGRLTSRTSERDVEHFFRGYGRIRDIVLKNGFGFVEFDDRRDAYDAIHDLNGKDLGGDRVILDFSKPRGGGNSRGRFGGGRFERGPPRRESRYGRPMSTRHRVLVENLSTRISWQDLKDEVRRNGIEATYAEAHKAKANEGLLCFANHDDLKKCIEKCDGLELNGRKIKMIDDSEAARSRSRSRERGRRSRSRDSSRSRSRSRSPKRNRSKSSSRSRSRSKSSERKSRSPSPAKKSPSPRKRSASPRKRSNSPKKRDDRSRSASPMEEDAKENGDN</sequence>
<dbReference type="GO" id="GO:0006397">
    <property type="term" value="P:mRNA processing"/>
    <property type="evidence" value="ECO:0007669"/>
    <property type="project" value="UniProtKB-KW"/>
</dbReference>
<proteinExistence type="inferred from homology"/>
<feature type="region of interest" description="Disordered" evidence="10">
    <location>
        <begin position="76"/>
        <end position="100"/>
    </location>
</feature>
<feature type="region of interest" description="Disordered" evidence="10">
    <location>
        <begin position="180"/>
        <end position="282"/>
    </location>
</feature>
<dbReference type="FunFam" id="3.30.70.330:FF:000028">
    <property type="entry name" value="Putative serine/arginine-rich splicing factor 4"/>
    <property type="match status" value="1"/>
</dbReference>
<gene>
    <name evidence="12" type="ORF">CBOVIS_LOCUS6877</name>
</gene>
<evidence type="ECO:0000256" key="9">
    <source>
        <dbReference type="PROSITE-ProRule" id="PRU00176"/>
    </source>
</evidence>
<evidence type="ECO:0000256" key="5">
    <source>
        <dbReference type="ARBA" id="ARBA00022737"/>
    </source>
</evidence>
<keyword evidence="4" id="KW-0507">mRNA processing</keyword>
<keyword evidence="5" id="KW-0677">Repeat</keyword>
<evidence type="ECO:0000256" key="10">
    <source>
        <dbReference type="SAM" id="MobiDB-lite"/>
    </source>
</evidence>
<evidence type="ECO:0000313" key="13">
    <source>
        <dbReference type="Proteomes" id="UP000494206"/>
    </source>
</evidence>